<comment type="caution">
    <text evidence="1">The sequence shown here is derived from an EMBL/GenBank/DDBJ whole genome shotgun (WGS) entry which is preliminary data.</text>
</comment>
<gene>
    <name evidence="1" type="ORF">LQ318_03295</name>
</gene>
<reference evidence="1 2" key="1">
    <citation type="submission" date="2021-11" db="EMBL/GenBank/DDBJ databases">
        <title>Aliifidinibius sp. nov., a new bacterium isolated from saline soil.</title>
        <authorList>
            <person name="Galisteo C."/>
            <person name="De La Haba R."/>
            <person name="Sanchez-Porro C."/>
            <person name="Ventosa A."/>
        </authorList>
    </citation>
    <scope>NUCLEOTIDE SEQUENCE [LARGE SCALE GENOMIC DNA]</scope>
    <source>
        <strain evidence="1 2">KACC 190600</strain>
    </source>
</reference>
<evidence type="ECO:0000313" key="1">
    <source>
        <dbReference type="EMBL" id="MCW9711921.1"/>
    </source>
</evidence>
<organism evidence="1 2">
    <name type="scientific">Fodinibius salicampi</name>
    <dbReference type="NCBI Taxonomy" id="1920655"/>
    <lineage>
        <taxon>Bacteria</taxon>
        <taxon>Pseudomonadati</taxon>
        <taxon>Balneolota</taxon>
        <taxon>Balneolia</taxon>
        <taxon>Balneolales</taxon>
        <taxon>Balneolaceae</taxon>
        <taxon>Fodinibius</taxon>
    </lineage>
</organism>
<dbReference type="Gene3D" id="2.120.10.10">
    <property type="match status" value="1"/>
</dbReference>
<dbReference type="RefSeq" id="WP_265787500.1">
    <property type="nucleotide sequence ID" value="NZ_BAABRS010000001.1"/>
</dbReference>
<sequence length="402" mass="44411">MKKTSFLGILPFLFLIYGCQSDSPSATSFENPADLNSKFPYLYATNNSLYMSWISSNGDGSHSLNYARYDGGAWDTPQTIARDSSWFVNWADFPSIIADQNGLLAIHMLNKKPGGPYAYDVNIYPFQNGKSRSPLVPHTDSTATEHGFVSMVPWDDDTILAVWLDGRQSANRTEEQYFDLDYAMTLRAAFISTSGEIKDSFLIDDAVCDCCPTSLVKTPEGALVAYRDRTEKEIRDISISRFDGTSWSDPRTIHKDNWNIRACPVNGPALAAQDSLVVLGWYTGADDNPRVQAVLSQDGGNNFQDSRVISDQKAIGRVDATIQNGHIYLSFLENSSDKAVLQIASLDQNSIQSSTVDTLSKSRKTGFPQLEAIEDKLILAWTAVSDTSTSIKTVQVNASHFN</sequence>
<dbReference type="EMBL" id="JAJNDC010000001">
    <property type="protein sequence ID" value="MCW9711921.1"/>
    <property type="molecule type" value="Genomic_DNA"/>
</dbReference>
<dbReference type="SUPFAM" id="SSF50939">
    <property type="entry name" value="Sialidases"/>
    <property type="match status" value="1"/>
</dbReference>
<dbReference type="PROSITE" id="PS51257">
    <property type="entry name" value="PROKAR_LIPOPROTEIN"/>
    <property type="match status" value="1"/>
</dbReference>
<keyword evidence="2" id="KW-1185">Reference proteome</keyword>
<name>A0ABT3PVR4_9BACT</name>
<accession>A0ABT3PVR4</accession>
<protein>
    <recommendedName>
        <fullName evidence="3">BNR repeat-like domain-containing protein</fullName>
    </recommendedName>
</protein>
<dbReference type="Proteomes" id="UP001207337">
    <property type="component" value="Unassembled WGS sequence"/>
</dbReference>
<evidence type="ECO:0000313" key="2">
    <source>
        <dbReference type="Proteomes" id="UP001207337"/>
    </source>
</evidence>
<dbReference type="InterPro" id="IPR036278">
    <property type="entry name" value="Sialidase_sf"/>
</dbReference>
<evidence type="ECO:0008006" key="3">
    <source>
        <dbReference type="Google" id="ProtNLM"/>
    </source>
</evidence>
<proteinExistence type="predicted"/>